<evidence type="ECO:0000313" key="4">
    <source>
        <dbReference type="EMBL" id="ORX41130.1"/>
    </source>
</evidence>
<keyword evidence="5" id="KW-1185">Reference proteome</keyword>
<dbReference type="InterPro" id="IPR032675">
    <property type="entry name" value="LRR_dom_sf"/>
</dbReference>
<feature type="compositionally biased region" description="Gly residues" evidence="3">
    <location>
        <begin position="50"/>
        <end position="62"/>
    </location>
</feature>
<organism evidence="4 5">
    <name type="scientific">Kockovaella imperatae</name>
    <dbReference type="NCBI Taxonomy" id="4999"/>
    <lineage>
        <taxon>Eukaryota</taxon>
        <taxon>Fungi</taxon>
        <taxon>Dikarya</taxon>
        <taxon>Basidiomycota</taxon>
        <taxon>Agaricomycotina</taxon>
        <taxon>Tremellomycetes</taxon>
        <taxon>Tremellales</taxon>
        <taxon>Cuniculitremaceae</taxon>
        <taxon>Kockovaella</taxon>
    </lineage>
</organism>
<evidence type="ECO:0000313" key="5">
    <source>
        <dbReference type="Proteomes" id="UP000193218"/>
    </source>
</evidence>
<dbReference type="RefSeq" id="XP_021874809.1">
    <property type="nucleotide sequence ID" value="XM_022012776.1"/>
</dbReference>
<accession>A0A1Y1USZ3</accession>
<keyword evidence="2" id="KW-0677">Repeat</keyword>
<feature type="region of interest" description="Disordered" evidence="3">
    <location>
        <begin position="1"/>
        <end position="99"/>
    </location>
</feature>
<dbReference type="SUPFAM" id="SSF52058">
    <property type="entry name" value="L domain-like"/>
    <property type="match status" value="1"/>
</dbReference>
<gene>
    <name evidence="4" type="ORF">BD324DRAFT_43502</name>
</gene>
<keyword evidence="1" id="KW-0433">Leucine-rich repeat</keyword>
<dbReference type="Gene3D" id="3.80.10.10">
    <property type="entry name" value="Ribonuclease Inhibitor"/>
    <property type="match status" value="2"/>
</dbReference>
<feature type="compositionally biased region" description="Low complexity" evidence="3">
    <location>
        <begin position="26"/>
        <end position="44"/>
    </location>
</feature>
<comment type="caution">
    <text evidence="4">The sequence shown here is derived from an EMBL/GenBank/DDBJ whole genome shotgun (WGS) entry which is preliminary data.</text>
</comment>
<evidence type="ECO:0000256" key="3">
    <source>
        <dbReference type="SAM" id="MobiDB-lite"/>
    </source>
</evidence>
<feature type="compositionally biased region" description="Basic residues" evidence="3">
    <location>
        <begin position="1"/>
        <end position="12"/>
    </location>
</feature>
<evidence type="ECO:0000256" key="2">
    <source>
        <dbReference type="ARBA" id="ARBA00022737"/>
    </source>
</evidence>
<protein>
    <submittedName>
        <fullName evidence="4">Uncharacterized protein</fullName>
    </submittedName>
</protein>
<dbReference type="AlphaFoldDB" id="A0A1Y1USZ3"/>
<dbReference type="STRING" id="4999.A0A1Y1USZ3"/>
<dbReference type="OrthoDB" id="1517790at2759"/>
<sequence>MDRGAARSRKRAQQLVKPVDERRQDSSSAGPSRARARAESNSEAGPSRARGGGGSHAHGGGSKGKDRDASSEKSRHPKKSSQRRNIDGPVEQSRDPALYRPKAIRDATALVYSQDPFAFPPPDLSHVTRLDLEGSGVTDIEWLKGSRVTWLSLKGCQVERGWDAVGALGGLTVLNVSDCGLETLPRALEGCSRLKAFVGMNNPWEVLDEDIVGHWTELNSMIISHSLNLVKLPATLGRLYHLAKLTFSHCPKLTCGGIPDMSNLPVLRDVKMNNLLMLNDLSDHLAQWGRGSMSVLQESSSTSSSSTTTMAVIVNDRHGAGLQSIDIGNCALTWKTISSIFLSSSSRSTTDEPSFPNLRSLTLHGNPACLTEPTYPALLSSALPRLQIVDNKRVKEKTEKKERETKLEKKERERKQGKMKPSGNNQATFGPMRKWGQPEDTPEVKNKGTEMDAATTTGEKKRKTAVKPQHERNGRPGSLVDSNKVESMDKKRKAIPPDHPGPEGVTSSEPKAKKPRRKDEPSQIAEMETKSTTKSKPSKVSKSQTSVVGVVDVVGPAQNKHKPSSSSKATTTAGIDLKSLFDKDRDDNDDDDKGLGVGSW</sequence>
<dbReference type="EMBL" id="NBSH01000001">
    <property type="protein sequence ID" value="ORX41130.1"/>
    <property type="molecule type" value="Genomic_DNA"/>
</dbReference>
<dbReference type="PANTHER" id="PTHR18849:SF0">
    <property type="entry name" value="CILIA- AND FLAGELLA-ASSOCIATED PROTEIN 410-RELATED"/>
    <property type="match status" value="1"/>
</dbReference>
<proteinExistence type="predicted"/>
<dbReference type="Proteomes" id="UP000193218">
    <property type="component" value="Unassembled WGS sequence"/>
</dbReference>
<feature type="compositionally biased region" description="Basic and acidic residues" evidence="3">
    <location>
        <begin position="517"/>
        <end position="531"/>
    </location>
</feature>
<dbReference type="InParanoid" id="A0A1Y1USZ3"/>
<evidence type="ECO:0000256" key="1">
    <source>
        <dbReference type="ARBA" id="ARBA00022614"/>
    </source>
</evidence>
<feature type="region of interest" description="Disordered" evidence="3">
    <location>
        <begin position="394"/>
        <end position="600"/>
    </location>
</feature>
<name>A0A1Y1USZ3_9TREE</name>
<feature type="compositionally biased region" description="Basic and acidic residues" evidence="3">
    <location>
        <begin position="394"/>
        <end position="416"/>
    </location>
</feature>
<dbReference type="GeneID" id="33554584"/>
<feature type="compositionally biased region" description="Low complexity" evidence="3">
    <location>
        <begin position="532"/>
        <end position="555"/>
    </location>
</feature>
<dbReference type="PANTHER" id="PTHR18849">
    <property type="entry name" value="LEUCINE RICH REPEAT PROTEIN"/>
    <property type="match status" value="1"/>
</dbReference>
<reference evidence="4 5" key="1">
    <citation type="submission" date="2017-03" db="EMBL/GenBank/DDBJ databases">
        <title>Widespread Adenine N6-methylation of Active Genes in Fungi.</title>
        <authorList>
            <consortium name="DOE Joint Genome Institute"/>
            <person name="Mondo S.J."/>
            <person name="Dannebaum R.O."/>
            <person name="Kuo R.C."/>
            <person name="Louie K.B."/>
            <person name="Bewick A.J."/>
            <person name="Labutti K."/>
            <person name="Haridas S."/>
            <person name="Kuo A."/>
            <person name="Salamov A."/>
            <person name="Ahrendt S.R."/>
            <person name="Lau R."/>
            <person name="Bowen B.P."/>
            <person name="Lipzen A."/>
            <person name="Sullivan W."/>
            <person name="Andreopoulos W.B."/>
            <person name="Clum A."/>
            <person name="Lindquist E."/>
            <person name="Daum C."/>
            <person name="Northen T.R."/>
            <person name="Ramamoorthy G."/>
            <person name="Schmitz R.J."/>
            <person name="Gryganskyi A."/>
            <person name="Culley D."/>
            <person name="Magnuson J."/>
            <person name="James T.Y."/>
            <person name="O'Malley M.A."/>
            <person name="Stajich J.E."/>
            <person name="Spatafora J.W."/>
            <person name="Visel A."/>
            <person name="Grigoriev I.V."/>
        </authorList>
    </citation>
    <scope>NUCLEOTIDE SEQUENCE [LARGE SCALE GENOMIC DNA]</scope>
    <source>
        <strain evidence="4 5">NRRL Y-17943</strain>
    </source>
</reference>
<feature type="compositionally biased region" description="Basic and acidic residues" evidence="3">
    <location>
        <begin position="63"/>
        <end position="74"/>
    </location>
</feature>